<feature type="compositionally biased region" description="Low complexity" evidence="1">
    <location>
        <begin position="89"/>
        <end position="104"/>
    </location>
</feature>
<feature type="region of interest" description="Disordered" evidence="1">
    <location>
        <begin position="81"/>
        <end position="134"/>
    </location>
</feature>
<protein>
    <submittedName>
        <fullName evidence="2">Uncharacterized protein</fullName>
    </submittedName>
</protein>
<keyword evidence="3" id="KW-1185">Reference proteome</keyword>
<dbReference type="Proteomes" id="UP000026960">
    <property type="component" value="Chromosome 12"/>
</dbReference>
<name>A0A0D3HU98_9ORYZ</name>
<dbReference type="HOGENOM" id="CLU_991683_0_0_1"/>
<evidence type="ECO:0000313" key="3">
    <source>
        <dbReference type="Proteomes" id="UP000026960"/>
    </source>
</evidence>
<dbReference type="Gramene" id="OBART12G11400.1">
    <property type="protein sequence ID" value="OBART12G11400.1"/>
    <property type="gene ID" value="OBART12G11400"/>
</dbReference>
<evidence type="ECO:0000313" key="2">
    <source>
        <dbReference type="EnsemblPlants" id="OBART12G11400.1"/>
    </source>
</evidence>
<reference evidence="2" key="2">
    <citation type="submission" date="2015-03" db="UniProtKB">
        <authorList>
            <consortium name="EnsemblPlants"/>
        </authorList>
    </citation>
    <scope>IDENTIFICATION</scope>
</reference>
<proteinExistence type="predicted"/>
<dbReference type="AlphaFoldDB" id="A0A0D3HU98"/>
<accession>A0A0D3HU98</accession>
<organism evidence="2">
    <name type="scientific">Oryza barthii</name>
    <dbReference type="NCBI Taxonomy" id="65489"/>
    <lineage>
        <taxon>Eukaryota</taxon>
        <taxon>Viridiplantae</taxon>
        <taxon>Streptophyta</taxon>
        <taxon>Embryophyta</taxon>
        <taxon>Tracheophyta</taxon>
        <taxon>Spermatophyta</taxon>
        <taxon>Magnoliopsida</taxon>
        <taxon>Liliopsida</taxon>
        <taxon>Poales</taxon>
        <taxon>Poaceae</taxon>
        <taxon>BOP clade</taxon>
        <taxon>Oryzoideae</taxon>
        <taxon>Oryzeae</taxon>
        <taxon>Oryzinae</taxon>
        <taxon>Oryza</taxon>
    </lineage>
</organism>
<dbReference type="PaxDb" id="65489-OBART12G11400.1"/>
<reference evidence="2" key="1">
    <citation type="journal article" date="2009" name="Rice">
        <title>De Novo Next Generation Sequencing of Plant Genomes.</title>
        <authorList>
            <person name="Rounsley S."/>
            <person name="Marri P.R."/>
            <person name="Yu Y."/>
            <person name="He R."/>
            <person name="Sisneros N."/>
            <person name="Goicoechea J.L."/>
            <person name="Lee S.J."/>
            <person name="Angelova A."/>
            <person name="Kudrna D."/>
            <person name="Luo M."/>
            <person name="Affourtit J."/>
            <person name="Desany B."/>
            <person name="Knight J."/>
            <person name="Niazi F."/>
            <person name="Egholm M."/>
            <person name="Wing R.A."/>
        </authorList>
    </citation>
    <scope>NUCLEOTIDE SEQUENCE [LARGE SCALE GENOMIC DNA]</scope>
    <source>
        <strain evidence="2">cv. IRGC 105608</strain>
    </source>
</reference>
<dbReference type="EnsemblPlants" id="OBART12G11400.1">
    <property type="protein sequence ID" value="OBART12G11400.1"/>
    <property type="gene ID" value="OBART12G11400"/>
</dbReference>
<sequence>MTDVDTLYPMQSAPVTHLTGDIAEELYAETTSLWEKLHDNIAGSREDMMSALDRLRQKCKRIMRAASCRHASDVHRLTGHWFADPLPKRPSTSSRPSTSRPSTSAGPSAFTRPRPAARPVEPSTIIRPDNEGGKAYTNNNRRIIVASRVHIDTGEGLRRSQDPAKWFPPCIQKLEARSSKEGFPVYLKLTCPCFQRVQTISGKELTHTTLRCTCRGIYQMSINEIHNHKDQAFSILYVYAITLHSMFCWNVQPEQWMEYAGSTQSYGEPCSYGRGSSTAHH</sequence>
<evidence type="ECO:0000256" key="1">
    <source>
        <dbReference type="SAM" id="MobiDB-lite"/>
    </source>
</evidence>